<dbReference type="EMBL" id="KL584837">
    <property type="protein sequence ID" value="KEQ61679.1"/>
    <property type="molecule type" value="Genomic_DNA"/>
</dbReference>
<dbReference type="AlphaFoldDB" id="A0A074VR57"/>
<dbReference type="Proteomes" id="UP000030672">
    <property type="component" value="Unassembled WGS sequence"/>
</dbReference>
<organism evidence="2 3">
    <name type="scientific">Aureobasidium melanogenum (strain CBS 110374)</name>
    <name type="common">Aureobasidium pullulans var. melanogenum</name>
    <dbReference type="NCBI Taxonomy" id="1043003"/>
    <lineage>
        <taxon>Eukaryota</taxon>
        <taxon>Fungi</taxon>
        <taxon>Dikarya</taxon>
        <taxon>Ascomycota</taxon>
        <taxon>Pezizomycotina</taxon>
        <taxon>Dothideomycetes</taxon>
        <taxon>Dothideomycetidae</taxon>
        <taxon>Dothideales</taxon>
        <taxon>Saccotheciaceae</taxon>
        <taxon>Aureobasidium</taxon>
    </lineage>
</organism>
<evidence type="ECO:0000313" key="3">
    <source>
        <dbReference type="Proteomes" id="UP000030672"/>
    </source>
</evidence>
<accession>A0A074VR57</accession>
<gene>
    <name evidence="2" type="ORF">M437DRAFT_51498</name>
</gene>
<name>A0A074VR57_AURM1</name>
<evidence type="ECO:0000313" key="2">
    <source>
        <dbReference type="EMBL" id="KEQ61679.1"/>
    </source>
</evidence>
<evidence type="ECO:0000256" key="1">
    <source>
        <dbReference type="SAM" id="MobiDB-lite"/>
    </source>
</evidence>
<sequence>MAPNTALKRARSPSAGRRRQLLLPAILQHIQGARNESNSATLNSINDSVSMSSSIDLSDLSDALDSPISSDQRKELAKARGVRFNKRVSIVEIPAPEQIQPRRVSFSDEVIDIGTAELTHFSPSPSPPKKRVRFGCLKTSVRKHLSHTSIYKMKNFETISPLMTHKKRVRFSCMKCEAPATTQTNSEVTELLAEEGATFKREKRRDSIWDGDSEMSEQTSCSEDVEEG</sequence>
<protein>
    <submittedName>
        <fullName evidence="2">Uncharacterized protein</fullName>
    </submittedName>
</protein>
<dbReference type="RefSeq" id="XP_040878702.1">
    <property type="nucleotide sequence ID" value="XM_041022193.1"/>
</dbReference>
<feature type="region of interest" description="Disordered" evidence="1">
    <location>
        <begin position="201"/>
        <end position="228"/>
    </location>
</feature>
<dbReference type="HOGENOM" id="CLU_1224529_0_0_1"/>
<keyword evidence="3" id="KW-1185">Reference proteome</keyword>
<proteinExistence type="predicted"/>
<reference evidence="2 3" key="1">
    <citation type="journal article" date="2014" name="BMC Genomics">
        <title>Genome sequencing of four Aureobasidium pullulans varieties: biotechnological potential, stress tolerance, and description of new species.</title>
        <authorList>
            <person name="Gostin Ar C."/>
            <person name="Ohm R.A."/>
            <person name="Kogej T."/>
            <person name="Sonjak S."/>
            <person name="Turk M."/>
            <person name="Zajc J."/>
            <person name="Zalar P."/>
            <person name="Grube M."/>
            <person name="Sun H."/>
            <person name="Han J."/>
            <person name="Sharma A."/>
            <person name="Chiniquy J."/>
            <person name="Ngan C.Y."/>
            <person name="Lipzen A."/>
            <person name="Barry K."/>
            <person name="Grigoriev I.V."/>
            <person name="Gunde-Cimerman N."/>
        </authorList>
    </citation>
    <scope>NUCLEOTIDE SEQUENCE [LARGE SCALE GENOMIC DNA]</scope>
    <source>
        <strain evidence="2 3">CBS 110374</strain>
    </source>
</reference>
<dbReference type="GeneID" id="63915566"/>